<keyword evidence="1" id="KW-0732">Signal</keyword>
<name>A0ABV0EH78_9BURK</name>
<organism evidence="2 3">
    <name type="scientific">Thiobacter aerophilum</name>
    <dbReference type="NCBI Taxonomy" id="3121275"/>
    <lineage>
        <taxon>Bacteria</taxon>
        <taxon>Pseudomonadati</taxon>
        <taxon>Pseudomonadota</taxon>
        <taxon>Betaproteobacteria</taxon>
        <taxon>Burkholderiales</taxon>
        <taxon>Thiobacteraceae</taxon>
        <taxon>Thiobacter</taxon>
    </lineage>
</organism>
<dbReference type="EMBL" id="JBAJEX010000016">
    <property type="protein sequence ID" value="MEO1768021.1"/>
    <property type="molecule type" value="Genomic_DNA"/>
</dbReference>
<feature type="chain" id="PRO_5047378549" description="SoxXA-binding protein" evidence="1">
    <location>
        <begin position="29"/>
        <end position="110"/>
    </location>
</feature>
<feature type="signal peptide" evidence="1">
    <location>
        <begin position="1"/>
        <end position="28"/>
    </location>
</feature>
<dbReference type="Proteomes" id="UP001482231">
    <property type="component" value="Unassembled WGS sequence"/>
</dbReference>
<evidence type="ECO:0008006" key="4">
    <source>
        <dbReference type="Google" id="ProtNLM"/>
    </source>
</evidence>
<reference evidence="2 3" key="1">
    <citation type="submission" date="2024-02" db="EMBL/GenBank/DDBJ databases">
        <title>New thermophilic sulfur-oxidizing bacteria from a hot springs of the Uzon caldera (Kamchatka, Russia).</title>
        <authorList>
            <person name="Dukat A.M."/>
            <person name="Elcheninov A.G."/>
            <person name="Frolov E.N."/>
        </authorList>
    </citation>
    <scope>NUCLEOTIDE SEQUENCE [LARGE SCALE GENOMIC DNA]</scope>
    <source>
        <strain evidence="2 3">AK1</strain>
    </source>
</reference>
<dbReference type="RefSeq" id="WP_347309131.1">
    <property type="nucleotide sequence ID" value="NZ_JBAJEX010000016.1"/>
</dbReference>
<evidence type="ECO:0000313" key="2">
    <source>
        <dbReference type="EMBL" id="MEO1768021.1"/>
    </source>
</evidence>
<proteinExistence type="predicted"/>
<evidence type="ECO:0000313" key="3">
    <source>
        <dbReference type="Proteomes" id="UP001482231"/>
    </source>
</evidence>
<dbReference type="PROSITE" id="PS51257">
    <property type="entry name" value="PROKAR_LIPOPROTEIN"/>
    <property type="match status" value="1"/>
</dbReference>
<comment type="caution">
    <text evidence="2">The sequence shown here is derived from an EMBL/GenBank/DDBJ whole genome shotgun (WGS) entry which is preliminary data.</text>
</comment>
<keyword evidence="3" id="KW-1185">Reference proteome</keyword>
<protein>
    <recommendedName>
        <fullName evidence="4">SoxXA-binding protein</fullName>
    </recommendedName>
</protein>
<sequence>MSKQMLIALATAGILVLGGCQTAPTQTAANSATPALSEEAKAALAKAEADVKAADAKGALWTTAENALKAAKEAAAKGDSAAVIKHAKVASEHAAMGLAQKSYPLSVVGR</sequence>
<gene>
    <name evidence="2" type="ORF">V6E02_12475</name>
</gene>
<accession>A0ABV0EH78</accession>
<evidence type="ECO:0000256" key="1">
    <source>
        <dbReference type="SAM" id="SignalP"/>
    </source>
</evidence>